<evidence type="ECO:0000313" key="3">
    <source>
        <dbReference type="Proteomes" id="UP000027661"/>
    </source>
</evidence>
<keyword evidence="1" id="KW-0472">Membrane</keyword>
<proteinExistence type="predicted"/>
<dbReference type="EMBL" id="JNHM01000050">
    <property type="protein sequence ID" value="KDS52036.1"/>
    <property type="molecule type" value="Genomic_DNA"/>
</dbReference>
<sequence length="44" mass="5486">MFVGQSKLFHLDNALYLCFYSILYIIYYYKWSEINITWNENRVL</sequence>
<feature type="transmembrane region" description="Helical" evidence="1">
    <location>
        <begin position="13"/>
        <end position="29"/>
    </location>
</feature>
<keyword evidence="1" id="KW-0812">Transmembrane</keyword>
<comment type="caution">
    <text evidence="2">The sequence shown here is derived from an EMBL/GenBank/DDBJ whole genome shotgun (WGS) entry which is preliminary data.</text>
</comment>
<keyword evidence="1" id="KW-1133">Transmembrane helix</keyword>
<evidence type="ECO:0000256" key="1">
    <source>
        <dbReference type="SAM" id="Phobius"/>
    </source>
</evidence>
<name>A0A069SL84_PHOVU</name>
<reference evidence="2 3" key="1">
    <citation type="submission" date="2014-04" db="EMBL/GenBank/DDBJ databases">
        <authorList>
            <person name="Sears C."/>
            <person name="Carroll K."/>
            <person name="Sack B.R."/>
            <person name="Qadri F."/>
            <person name="Myers L.L."/>
            <person name="Chung G.-T."/>
            <person name="Escheverria P."/>
            <person name="Fraser C.M."/>
            <person name="Sadzewicz L."/>
            <person name="Shefchek K.A."/>
            <person name="Tallon L."/>
            <person name="Das S.P."/>
            <person name="Daugherty S."/>
            <person name="Mongodin E.F."/>
        </authorList>
    </citation>
    <scope>NUCLEOTIDE SEQUENCE [LARGE SCALE GENOMIC DNA]</scope>
    <source>
        <strain evidence="2 3">3975 RP4</strain>
    </source>
</reference>
<protein>
    <submittedName>
        <fullName evidence="2">Uncharacterized protein</fullName>
    </submittedName>
</protein>
<evidence type="ECO:0000313" key="2">
    <source>
        <dbReference type="EMBL" id="KDS52036.1"/>
    </source>
</evidence>
<organism evidence="2 3">
    <name type="scientific">Phocaeicola vulgatus str. 3975 RP4</name>
    <dbReference type="NCBI Taxonomy" id="1339352"/>
    <lineage>
        <taxon>Bacteria</taxon>
        <taxon>Pseudomonadati</taxon>
        <taxon>Bacteroidota</taxon>
        <taxon>Bacteroidia</taxon>
        <taxon>Bacteroidales</taxon>
        <taxon>Bacteroidaceae</taxon>
        <taxon>Phocaeicola</taxon>
    </lineage>
</organism>
<dbReference type="Proteomes" id="UP000027661">
    <property type="component" value="Unassembled WGS sequence"/>
</dbReference>
<accession>A0A069SL84</accession>
<dbReference type="AlphaFoldDB" id="A0A069SL84"/>
<gene>
    <name evidence="2" type="ORF">M099_2971</name>
</gene>